<dbReference type="GO" id="GO:0060271">
    <property type="term" value="P:cilium assembly"/>
    <property type="evidence" value="ECO:0007669"/>
    <property type="project" value="TreeGrafter"/>
</dbReference>
<feature type="region of interest" description="Disordered" evidence="6">
    <location>
        <begin position="58"/>
        <end position="87"/>
    </location>
</feature>
<feature type="compositionally biased region" description="Low complexity" evidence="6">
    <location>
        <begin position="191"/>
        <end position="204"/>
    </location>
</feature>
<feature type="compositionally biased region" description="Basic residues" evidence="6">
    <location>
        <begin position="139"/>
        <end position="157"/>
    </location>
</feature>
<feature type="compositionally biased region" description="Low complexity" evidence="6">
    <location>
        <begin position="694"/>
        <end position="709"/>
    </location>
</feature>
<name>A0AAX7UMH2_ASTCA</name>
<feature type="compositionally biased region" description="Acidic residues" evidence="6">
    <location>
        <begin position="356"/>
        <end position="372"/>
    </location>
</feature>
<feature type="compositionally biased region" description="Basic and acidic residues" evidence="6">
    <location>
        <begin position="377"/>
        <end position="423"/>
    </location>
</feature>
<evidence type="ECO:0000256" key="4">
    <source>
        <dbReference type="ARBA" id="ARBA00023054"/>
    </source>
</evidence>
<evidence type="ECO:0000256" key="1">
    <source>
        <dbReference type="ARBA" id="ARBA00004496"/>
    </source>
</evidence>
<feature type="region of interest" description="Disordered" evidence="6">
    <location>
        <begin position="1161"/>
        <end position="1198"/>
    </location>
</feature>
<dbReference type="PANTHER" id="PTHR18902">
    <property type="entry name" value="NUCLEAR MITOTIC APPARATUS PROTEIN 1-RELATED"/>
    <property type="match status" value="1"/>
</dbReference>
<sequence>MTAAALVGDQLILEEEYDENYIPSEQEIQEYAREIGIDPDNEPELLWLAREGIVAPLPPEWKPCTKREREEQRGRERMRTEQRWNKSSQDVTGDIYYFNFSTGQSTWDHPCDEHYRRLVAQERERAQLTATAGGAGAKKDKKKKKEKKEKKEKKKKEPLKTHGALSSSLGPLQSSLTSLAPLRGLDAPSQSALSGSATALRGSLGSSGGLEPLKKPLQAPRTSGATRILGIRQEERVSFTLPDFDSDDDKISENEPSPHDSDRLLKNLHLDLDALGGSLKYEESDATGAAPAEERTEPELQDLGLSGDHSPEPQSQQDSLKGRHSHLSPQTGSGNHVSEEGADAVTPDPEHSAEHSEEEVAEELNEAEEEEQQGSTLDKDEKGAKETKGDVEGRQEDGKSQEEGKEIEDAQRKAAGENKKGEDENNELEEECCEDKDENEDEDIERKEEQQKIEEEECEDSSSEVVKKSSKSDQGGESREEDRTDKERDELERTVSDGGHSERKEEEVETSSKGGQEEESDKVLERCSLSRRKLTESDEVLERCVQSEGEDTERGGVELEEDSVGQRALDSKEEEEEEEVIERFKEEGAYDQPASNDRKMKNVTKNSSLPAENSEASKNIEEASSSIDNKLSQKALDINDLSDAVSPLEKTDTEEKEEEKGEKGERKGGEGSKSHVLAKDRDTSPVHKVDRLVLHQSSLSPSPSISSHSDQAVTPRQTAQGLGVPLGFERPETSRGRQARFLSIQADGVKRSLKKQERALEEELGGRSRKDGEKKESEKEEEEERKRLEREERSKKEREEMERERRKADREIEEEKERIAKEKEERIRLLREELKREEEEEEEKLRGETEERLRALRQHLLSRRREEETRLNEESDRMLEELRESTKREREQQQHKLREESEVLLKEVRVTLEEEQTAARERLEAQKTRDIERLKAELEEELETEKKRLQRERKEKLDSLKQEVRSTERRRELMMSPRPELQLAEYHRELTDVLQEVREEVQRDHERKLEQLRNDHRREMNSIREKYLDEETAQRERLLSTLQEDRERLQASHAVQLEKLRLQLDAQIQKTELAHSRKESELQDLGDQLELRAKELKSQEAMLQTKAADLKRRRKLLGQEEQEVDRQIEALPRLIQERDRLREELERMREETAQARELINRAREERSEAKEKEERLREELDRAREESRRAREDKEHLETKVALLQERCDHLSHRVSELERGEGASASAEQEQDRKKAAEKTPPPSSDRRDTSLHVDDLEEPPLSPVPDSNSSMDEFRRYISSHGASIQKTKLFLERESSRLMKRQAALQAHPAQGRATEETMINLEQEANSVAELERTVQRGNSLLRRKEEQLLQLENSIAKEPLFEDLSRLAGGRKVTFDVSESDLSSTVEPPYGTGDIPTVPAKVQELAESLQQISGQLNTVLGALGSLTQQQSTTPYAAFPPPHPHSTLAPTSSSSAPVIAQMYNLGTSSLASPPPLERPSEPPWSWATQSGPAAPPLFSTPISSELRASRDTLNSRWSQIFPGAAVAPLGSSTTRPSTAYSSYTPLNEHSRALHSTPRSAEMDGQRLQGLIDGNKRWLEMRKKDTSIPLFTRYQAPSSKSGLVQLGLDDNNQIRVYHY</sequence>
<feature type="compositionally biased region" description="Basic and acidic residues" evidence="6">
    <location>
        <begin position="748"/>
        <end position="817"/>
    </location>
</feature>
<dbReference type="PANTHER" id="PTHR18902:SF27">
    <property type="entry name" value="CENTROSOMAL PROTEIN OF 164 KDA"/>
    <property type="match status" value="1"/>
</dbReference>
<feature type="compositionally biased region" description="Basic and acidic residues" evidence="6">
    <location>
        <begin position="533"/>
        <end position="542"/>
    </location>
</feature>
<reference evidence="9" key="2">
    <citation type="submission" date="2023-03" db="EMBL/GenBank/DDBJ databases">
        <authorList>
            <consortium name="Wellcome Sanger Institute Data Sharing"/>
        </authorList>
    </citation>
    <scope>NUCLEOTIDE SEQUENCE [LARGE SCALE GENOMIC DNA]</scope>
</reference>
<dbReference type="GO" id="GO:0005814">
    <property type="term" value="C:centriole"/>
    <property type="evidence" value="ECO:0007669"/>
    <property type="project" value="TreeGrafter"/>
</dbReference>
<evidence type="ECO:0000256" key="6">
    <source>
        <dbReference type="SAM" id="MobiDB-lite"/>
    </source>
</evidence>
<feature type="compositionally biased region" description="Low complexity" evidence="6">
    <location>
        <begin position="1449"/>
        <end position="1458"/>
    </location>
</feature>
<reference evidence="8 9" key="1">
    <citation type="submission" date="2018-05" db="EMBL/GenBank/DDBJ databases">
        <authorList>
            <person name="Datahose"/>
        </authorList>
    </citation>
    <scope>NUCLEOTIDE SEQUENCE</scope>
</reference>
<feature type="domain" description="WW" evidence="7">
    <location>
        <begin position="78"/>
        <end position="112"/>
    </location>
</feature>
<feature type="region of interest" description="Disordered" evidence="6">
    <location>
        <begin position="1533"/>
        <end position="1567"/>
    </location>
</feature>
<feature type="compositionally biased region" description="Basic and acidic residues" evidence="6">
    <location>
        <begin position="649"/>
        <end position="693"/>
    </location>
</feature>
<feature type="compositionally biased region" description="Basic and acidic residues" evidence="6">
    <location>
        <begin position="944"/>
        <end position="963"/>
    </location>
</feature>
<feature type="compositionally biased region" description="Basic and acidic residues" evidence="6">
    <location>
        <begin position="465"/>
        <end position="506"/>
    </location>
</feature>
<evidence type="ECO:0000256" key="2">
    <source>
        <dbReference type="ARBA" id="ARBA00022490"/>
    </source>
</evidence>
<dbReference type="Proteomes" id="UP000265100">
    <property type="component" value="Chromosome 14"/>
</dbReference>
<feature type="compositionally biased region" description="Basic and acidic residues" evidence="6">
    <location>
        <begin position="1246"/>
        <end position="1256"/>
    </location>
</feature>
<feature type="region of interest" description="Disordered" evidence="6">
    <location>
        <begin position="1437"/>
        <end position="1458"/>
    </location>
</feature>
<feature type="compositionally biased region" description="Polar residues" evidence="6">
    <location>
        <begin position="327"/>
        <end position="336"/>
    </location>
</feature>
<feature type="coiled-coil region" evidence="5">
    <location>
        <begin position="1332"/>
        <end position="1359"/>
    </location>
</feature>
<feature type="compositionally biased region" description="Polar residues" evidence="6">
    <location>
        <begin position="710"/>
        <end position="720"/>
    </location>
</feature>
<dbReference type="CDD" id="cd00201">
    <property type="entry name" value="WW"/>
    <property type="match status" value="1"/>
</dbReference>
<reference evidence="8" key="4">
    <citation type="submission" date="2025-09" db="UniProtKB">
        <authorList>
            <consortium name="Ensembl"/>
        </authorList>
    </citation>
    <scope>IDENTIFICATION</scope>
</reference>
<protein>
    <recommendedName>
        <fullName evidence="7">WW domain-containing protein</fullName>
    </recommendedName>
</protein>
<feature type="compositionally biased region" description="Basic and acidic residues" evidence="6">
    <location>
        <begin position="249"/>
        <end position="265"/>
    </location>
</feature>
<evidence type="ECO:0000313" key="8">
    <source>
        <dbReference type="Ensembl" id="ENSACLP00000070235.1"/>
    </source>
</evidence>
<keyword evidence="9" id="KW-1185">Reference proteome</keyword>
<feature type="region of interest" description="Disordered" evidence="6">
    <location>
        <begin position="279"/>
        <end position="817"/>
    </location>
</feature>
<feature type="region of interest" description="Disordered" evidence="6">
    <location>
        <begin position="128"/>
        <end position="173"/>
    </location>
</feature>
<evidence type="ECO:0000256" key="3">
    <source>
        <dbReference type="ARBA" id="ARBA00022553"/>
    </source>
</evidence>
<evidence type="ECO:0000259" key="7">
    <source>
        <dbReference type="PROSITE" id="PS50020"/>
    </source>
</evidence>
<dbReference type="InterPro" id="IPR001202">
    <property type="entry name" value="WW_dom"/>
</dbReference>
<dbReference type="Gene3D" id="3.30.1470.10">
    <property type="entry name" value="Photosystem I PsaD, reaction center subunit II"/>
    <property type="match status" value="2"/>
</dbReference>
<organism evidence="8 9">
    <name type="scientific">Astatotilapia calliptera</name>
    <name type="common">Eastern happy</name>
    <name type="synonym">Chromis callipterus</name>
    <dbReference type="NCBI Taxonomy" id="8154"/>
    <lineage>
        <taxon>Eukaryota</taxon>
        <taxon>Metazoa</taxon>
        <taxon>Chordata</taxon>
        <taxon>Craniata</taxon>
        <taxon>Vertebrata</taxon>
        <taxon>Euteleostomi</taxon>
        <taxon>Actinopterygii</taxon>
        <taxon>Neopterygii</taxon>
        <taxon>Teleostei</taxon>
        <taxon>Neoteleostei</taxon>
        <taxon>Acanthomorphata</taxon>
        <taxon>Ovalentaria</taxon>
        <taxon>Cichlomorphae</taxon>
        <taxon>Cichliformes</taxon>
        <taxon>Cichlidae</taxon>
        <taxon>African cichlids</taxon>
        <taxon>Pseudocrenilabrinae</taxon>
        <taxon>Haplochromini</taxon>
        <taxon>Astatotilapia</taxon>
    </lineage>
</organism>
<gene>
    <name evidence="8" type="primary">CEP164</name>
</gene>
<keyword evidence="4 5" id="KW-0175">Coiled coil</keyword>
<evidence type="ECO:0000313" key="9">
    <source>
        <dbReference type="Proteomes" id="UP000265100"/>
    </source>
</evidence>
<dbReference type="GO" id="GO:0005737">
    <property type="term" value="C:cytoplasm"/>
    <property type="evidence" value="ECO:0007669"/>
    <property type="project" value="UniProtKB-SubCell"/>
</dbReference>
<keyword evidence="2" id="KW-0963">Cytoplasm</keyword>
<dbReference type="InterPro" id="IPR051841">
    <property type="entry name" value="MT-Golgi_org_protein"/>
</dbReference>
<keyword evidence="3" id="KW-0597">Phosphoprotein</keyword>
<dbReference type="SUPFAM" id="SSF51045">
    <property type="entry name" value="WW domain"/>
    <property type="match status" value="1"/>
</dbReference>
<feature type="region of interest" description="Disordered" evidence="6">
    <location>
        <begin position="942"/>
        <end position="963"/>
    </location>
</feature>
<feature type="region of interest" description="Disordered" evidence="6">
    <location>
        <begin position="1473"/>
        <end position="1504"/>
    </location>
</feature>
<dbReference type="InterPro" id="IPR036020">
    <property type="entry name" value="WW_dom_sf"/>
</dbReference>
<feature type="compositionally biased region" description="Basic and acidic residues" evidence="6">
    <location>
        <begin position="444"/>
        <end position="453"/>
    </location>
</feature>
<accession>A0AAX7UMH2</accession>
<dbReference type="Ensembl" id="ENSACLT00000055268.1">
    <property type="protein sequence ID" value="ENSACLP00000070235.1"/>
    <property type="gene ID" value="ENSACLG00000031673.1"/>
</dbReference>
<dbReference type="GO" id="GO:0005813">
    <property type="term" value="C:centrosome"/>
    <property type="evidence" value="ECO:0007669"/>
    <property type="project" value="TreeGrafter"/>
</dbReference>
<comment type="subcellular location">
    <subcellularLocation>
        <location evidence="1">Cytoplasm</location>
    </subcellularLocation>
</comment>
<dbReference type="PROSITE" id="PS50020">
    <property type="entry name" value="WW_DOMAIN_2"/>
    <property type="match status" value="1"/>
</dbReference>
<dbReference type="PROSITE" id="PS01159">
    <property type="entry name" value="WW_DOMAIN_1"/>
    <property type="match status" value="1"/>
</dbReference>
<feature type="compositionally biased region" description="Basic and acidic residues" evidence="6">
    <location>
        <begin position="63"/>
        <end position="84"/>
    </location>
</feature>
<feature type="compositionally biased region" description="Polar residues" evidence="6">
    <location>
        <begin position="603"/>
        <end position="632"/>
    </location>
</feature>
<dbReference type="GeneTree" id="ENSGT00950000183078"/>
<feature type="compositionally biased region" description="Acidic residues" evidence="6">
    <location>
        <begin position="424"/>
        <end position="443"/>
    </location>
</feature>
<evidence type="ECO:0000256" key="5">
    <source>
        <dbReference type="SAM" id="Coils"/>
    </source>
</evidence>
<feature type="region of interest" description="Disordered" evidence="6">
    <location>
        <begin position="185"/>
        <end position="265"/>
    </location>
</feature>
<reference evidence="8" key="3">
    <citation type="submission" date="2025-08" db="UniProtKB">
        <authorList>
            <consortium name="Ensembl"/>
        </authorList>
    </citation>
    <scope>IDENTIFICATION</scope>
</reference>
<feature type="compositionally biased region" description="Polar residues" evidence="6">
    <location>
        <begin position="1534"/>
        <end position="1551"/>
    </location>
</feature>
<dbReference type="GO" id="GO:0097539">
    <property type="term" value="C:ciliary transition fiber"/>
    <property type="evidence" value="ECO:0007669"/>
    <property type="project" value="TreeGrafter"/>
</dbReference>
<proteinExistence type="predicted"/>
<feature type="region of interest" description="Disordered" evidence="6">
    <location>
        <begin position="1215"/>
        <end position="1273"/>
    </location>
</feature>
<feature type="region of interest" description="Disordered" evidence="6">
    <location>
        <begin position="863"/>
        <end position="896"/>
    </location>
</feature>